<name>A0A1H0EQ46_9BACT</name>
<reference evidence="2 3" key="1">
    <citation type="submission" date="2016-10" db="EMBL/GenBank/DDBJ databases">
        <authorList>
            <person name="de Groot N.N."/>
        </authorList>
    </citation>
    <scope>NUCLEOTIDE SEQUENCE [LARGE SCALE GENOMIC DNA]</scope>
    <source>
        <strain evidence="2 3">DSM 15269</strain>
    </source>
</reference>
<feature type="compositionally biased region" description="Polar residues" evidence="1">
    <location>
        <begin position="123"/>
        <end position="133"/>
    </location>
</feature>
<dbReference type="EMBL" id="FNIN01000009">
    <property type="protein sequence ID" value="SDN84481.1"/>
    <property type="molecule type" value="Genomic_DNA"/>
</dbReference>
<dbReference type="AlphaFoldDB" id="A0A1H0EQ46"/>
<evidence type="ECO:0000313" key="3">
    <source>
        <dbReference type="Proteomes" id="UP000199602"/>
    </source>
</evidence>
<proteinExistence type="predicted"/>
<gene>
    <name evidence="2" type="ORF">SAMN04488516_1091</name>
</gene>
<evidence type="ECO:0000313" key="2">
    <source>
        <dbReference type="EMBL" id="SDN84481.1"/>
    </source>
</evidence>
<evidence type="ECO:0000256" key="1">
    <source>
        <dbReference type="SAM" id="MobiDB-lite"/>
    </source>
</evidence>
<feature type="region of interest" description="Disordered" evidence="1">
    <location>
        <begin position="114"/>
        <end position="142"/>
    </location>
</feature>
<organism evidence="2 3">
    <name type="scientific">Desulfonauticus submarinus</name>
    <dbReference type="NCBI Taxonomy" id="206665"/>
    <lineage>
        <taxon>Bacteria</taxon>
        <taxon>Pseudomonadati</taxon>
        <taxon>Thermodesulfobacteriota</taxon>
        <taxon>Desulfovibrionia</taxon>
        <taxon>Desulfovibrionales</taxon>
        <taxon>Desulfonauticaceae</taxon>
        <taxon>Desulfonauticus</taxon>
    </lineage>
</organism>
<sequence>GNAQAESKPQYGFNKKGDLVKIHYSLFGGAWSEFVAPRHVVEWNLSKGNQLEKTLAEALKENPDLSKWDINGDGIIPISKNREFENFLKGSLSKGYELDLDKFAQMYNQMVGNGGGNRIGESAQGSNNSNEPPTGNPDLGEL</sequence>
<protein>
    <submittedName>
        <fullName evidence="2">Uncharacterized protein</fullName>
    </submittedName>
</protein>
<dbReference type="RefSeq" id="WP_159427711.1">
    <property type="nucleotide sequence ID" value="NZ_FNIN01000009.1"/>
</dbReference>
<feature type="non-terminal residue" evidence="2">
    <location>
        <position position="1"/>
    </location>
</feature>
<accession>A0A1H0EQ46</accession>
<keyword evidence="3" id="KW-1185">Reference proteome</keyword>
<dbReference type="Proteomes" id="UP000199602">
    <property type="component" value="Unassembled WGS sequence"/>
</dbReference>